<dbReference type="GeneID" id="18267709"/>
<comment type="subunit">
    <text evidence="3">F-type ATPases have 2 components, CF(1) - the catalytic core - and CF(0) - the membrane proton channel.</text>
</comment>
<name>W6MUX8_9EUCA</name>
<evidence type="ECO:0000256" key="2">
    <source>
        <dbReference type="ARBA" id="ARBA00008892"/>
    </source>
</evidence>
<keyword evidence="5 12" id="KW-0138">CF(0)</keyword>
<evidence type="ECO:0000256" key="12">
    <source>
        <dbReference type="RuleBase" id="RU003661"/>
    </source>
</evidence>
<proteinExistence type="inferred from homology"/>
<keyword evidence="11 13" id="KW-0472">Membrane</keyword>
<evidence type="ECO:0000256" key="3">
    <source>
        <dbReference type="ARBA" id="ARBA00011291"/>
    </source>
</evidence>
<dbReference type="GO" id="GO:0045259">
    <property type="term" value="C:proton-transporting ATP synthase complex"/>
    <property type="evidence" value="ECO:0007669"/>
    <property type="project" value="UniProtKB-KW"/>
</dbReference>
<geneLocation type="mitochondrion" evidence="14"/>
<evidence type="ECO:0000256" key="1">
    <source>
        <dbReference type="ARBA" id="ARBA00004304"/>
    </source>
</evidence>
<feature type="transmembrane region" description="Helical" evidence="13">
    <location>
        <begin position="6"/>
        <end position="30"/>
    </location>
</feature>
<dbReference type="CTD" id="4509"/>
<evidence type="ECO:0000256" key="6">
    <source>
        <dbReference type="ARBA" id="ARBA00022692"/>
    </source>
</evidence>
<dbReference type="GO" id="GO:0015078">
    <property type="term" value="F:proton transmembrane transporter activity"/>
    <property type="evidence" value="ECO:0007669"/>
    <property type="project" value="InterPro"/>
</dbReference>
<reference evidence="14" key="1">
    <citation type="submission" date="2014-01" db="EMBL/GenBank/DDBJ databases">
        <authorList>
            <person name="Gan H."/>
        </authorList>
    </citation>
    <scope>NUCLEOTIDE SEQUENCE</scope>
</reference>
<dbReference type="EMBL" id="HG799086">
    <property type="protein sequence ID" value="CDL72544.1"/>
    <property type="molecule type" value="Genomic_DNA"/>
</dbReference>
<evidence type="ECO:0000256" key="11">
    <source>
        <dbReference type="ARBA" id="ARBA00023136"/>
    </source>
</evidence>
<sequence>MPQMSPILWLNMLFFFTMGLLLFAMLNYFISKPSLKGEAPLKMQLSQKNWKW</sequence>
<keyword evidence="9 12" id="KW-0406">Ion transport</keyword>
<dbReference type="GO" id="GO:0031966">
    <property type="term" value="C:mitochondrial membrane"/>
    <property type="evidence" value="ECO:0007669"/>
    <property type="project" value="UniProtKB-SubCell"/>
</dbReference>
<evidence type="ECO:0000256" key="5">
    <source>
        <dbReference type="ARBA" id="ARBA00022547"/>
    </source>
</evidence>
<gene>
    <name evidence="14" type="primary">atp8</name>
</gene>
<dbReference type="Pfam" id="PF00895">
    <property type="entry name" value="ATP-synt_8"/>
    <property type="match status" value="1"/>
</dbReference>
<keyword evidence="10 12" id="KW-0496">Mitochondrion</keyword>
<comment type="similarity">
    <text evidence="2 12">Belongs to the ATPase protein 8 family.</text>
</comment>
<keyword evidence="4 12" id="KW-0813">Transport</keyword>
<dbReference type="RefSeq" id="YP_009002505.1">
    <property type="nucleotide sequence ID" value="NC_023477.1"/>
</dbReference>
<dbReference type="GO" id="GO:0015986">
    <property type="term" value="P:proton motive force-driven ATP synthesis"/>
    <property type="evidence" value="ECO:0007669"/>
    <property type="project" value="InterPro"/>
</dbReference>
<protein>
    <recommendedName>
        <fullName evidence="12">ATP synthase complex subunit 8</fullName>
    </recommendedName>
</protein>
<accession>W6MUX8</accession>
<evidence type="ECO:0000256" key="10">
    <source>
        <dbReference type="ARBA" id="ARBA00023128"/>
    </source>
</evidence>
<keyword evidence="6 12" id="KW-0812">Transmembrane</keyword>
<comment type="subcellular location">
    <subcellularLocation>
        <location evidence="1 12">Mitochondrion membrane</location>
        <topology evidence="1 12">Single-pass membrane protein</topology>
    </subcellularLocation>
</comment>
<dbReference type="AlphaFoldDB" id="W6MUX8"/>
<evidence type="ECO:0000256" key="8">
    <source>
        <dbReference type="ARBA" id="ARBA00022989"/>
    </source>
</evidence>
<keyword evidence="8 13" id="KW-1133">Transmembrane helix</keyword>
<evidence type="ECO:0000256" key="9">
    <source>
        <dbReference type="ARBA" id="ARBA00023065"/>
    </source>
</evidence>
<dbReference type="InterPro" id="IPR001421">
    <property type="entry name" value="ATP8_metazoa"/>
</dbReference>
<evidence type="ECO:0000256" key="13">
    <source>
        <dbReference type="SAM" id="Phobius"/>
    </source>
</evidence>
<evidence type="ECO:0000313" key="14">
    <source>
        <dbReference type="EMBL" id="CDL72544.1"/>
    </source>
</evidence>
<evidence type="ECO:0000256" key="4">
    <source>
        <dbReference type="ARBA" id="ARBA00022448"/>
    </source>
</evidence>
<reference evidence="14" key="2">
    <citation type="submission" date="2014-02" db="EMBL/GenBank/DDBJ databases">
        <title>Complete mitochondrial genome of Engaeus lyelli.</title>
        <authorList>
            <person name="Gan H.M."/>
            <person name="Tan M.H."/>
            <person name="Schultz M.B."/>
            <person name="Austin C.M."/>
        </authorList>
    </citation>
    <scope>NUCLEOTIDE SEQUENCE</scope>
</reference>
<organism evidence="14">
    <name type="scientific">Engaeus lyelli</name>
    <dbReference type="NCBI Taxonomy" id="219696"/>
    <lineage>
        <taxon>Eukaryota</taxon>
        <taxon>Metazoa</taxon>
        <taxon>Ecdysozoa</taxon>
        <taxon>Arthropoda</taxon>
        <taxon>Crustacea</taxon>
        <taxon>Multicrustacea</taxon>
        <taxon>Malacostraca</taxon>
        <taxon>Eumalacostraca</taxon>
        <taxon>Eucarida</taxon>
        <taxon>Decapoda</taxon>
        <taxon>Pleocyemata</taxon>
        <taxon>Astacidea</taxon>
        <taxon>Parastacoidea</taxon>
        <taxon>Parastacidae</taxon>
        <taxon>Engaeus</taxon>
    </lineage>
</organism>
<evidence type="ECO:0000256" key="7">
    <source>
        <dbReference type="ARBA" id="ARBA00022781"/>
    </source>
</evidence>
<keyword evidence="7 12" id="KW-0375">Hydrogen ion transport</keyword>